<protein>
    <submittedName>
        <fullName evidence="4">Phosphate ABC transporter substrate-binding protein, PhoT family</fullName>
    </submittedName>
</protein>
<evidence type="ECO:0000313" key="4">
    <source>
        <dbReference type="EMBL" id="AFZ35016.1"/>
    </source>
</evidence>
<feature type="domain" description="PBP" evidence="3">
    <location>
        <begin position="77"/>
        <end position="304"/>
    </location>
</feature>
<dbReference type="SUPFAM" id="SSF53850">
    <property type="entry name" value="Periplasmic binding protein-like II"/>
    <property type="match status" value="1"/>
</dbReference>
<dbReference type="OrthoDB" id="454818at2"/>
<evidence type="ECO:0000256" key="1">
    <source>
        <dbReference type="ARBA" id="ARBA00022729"/>
    </source>
</evidence>
<keyword evidence="2" id="KW-0812">Transmembrane</keyword>
<name>K9XSG9_STAC7</name>
<accession>K9XSG9</accession>
<dbReference type="Proteomes" id="UP000010473">
    <property type="component" value="Chromosome"/>
</dbReference>
<dbReference type="eggNOG" id="COG0226">
    <property type="taxonomic scope" value="Bacteria"/>
</dbReference>
<dbReference type="EMBL" id="CP003653">
    <property type="protein sequence ID" value="AFZ35016.1"/>
    <property type="molecule type" value="Genomic_DNA"/>
</dbReference>
<dbReference type="AlphaFoldDB" id="K9XSG9"/>
<dbReference type="RefSeq" id="WP_015192688.1">
    <property type="nucleotide sequence ID" value="NC_019748.1"/>
</dbReference>
<keyword evidence="5" id="KW-1185">Reference proteome</keyword>
<dbReference type="Pfam" id="PF12849">
    <property type="entry name" value="PBP_like_2"/>
    <property type="match status" value="1"/>
</dbReference>
<dbReference type="PANTHER" id="PTHR30570">
    <property type="entry name" value="PERIPLASMIC PHOSPHATE BINDING COMPONENT OF PHOSPHATE ABC TRANSPORTER"/>
    <property type="match status" value="1"/>
</dbReference>
<evidence type="ECO:0000256" key="2">
    <source>
        <dbReference type="SAM" id="Phobius"/>
    </source>
</evidence>
<dbReference type="HOGENOM" id="CLU_026228_5_1_3"/>
<feature type="transmembrane region" description="Helical" evidence="2">
    <location>
        <begin position="7"/>
        <end position="28"/>
    </location>
</feature>
<dbReference type="PANTHER" id="PTHR30570:SF1">
    <property type="entry name" value="PHOSPHATE-BINDING PROTEIN PSTS"/>
    <property type="match status" value="1"/>
</dbReference>
<dbReference type="PATRIC" id="fig|111780.3.peg.1510"/>
<keyword evidence="2" id="KW-1133">Transmembrane helix</keyword>
<reference evidence="5" key="1">
    <citation type="journal article" date="2013" name="Proc. Natl. Acad. Sci. U.S.A.">
        <title>Improving the coverage of the cyanobacterial phylum using diversity-driven genome sequencing.</title>
        <authorList>
            <person name="Shih P.M."/>
            <person name="Wu D."/>
            <person name="Latifi A."/>
            <person name="Axen S.D."/>
            <person name="Fewer D.P."/>
            <person name="Talla E."/>
            <person name="Calteau A."/>
            <person name="Cai F."/>
            <person name="Tandeau de Marsac N."/>
            <person name="Rippka R."/>
            <person name="Herdman M."/>
            <person name="Sivonen K."/>
            <person name="Coursin T."/>
            <person name="Laurent T."/>
            <person name="Goodwin L."/>
            <person name="Nolan M."/>
            <person name="Davenport K.W."/>
            <person name="Han C.S."/>
            <person name="Rubin E.M."/>
            <person name="Eisen J.A."/>
            <person name="Woyke T."/>
            <person name="Gugger M."/>
            <person name="Kerfeld C.A."/>
        </authorList>
    </citation>
    <scope>NUCLEOTIDE SEQUENCE [LARGE SCALE GENOMIC DNA]</scope>
    <source>
        <strain evidence="5">ATCC 29371 / PCC 7437</strain>
    </source>
</reference>
<keyword evidence="2" id="KW-0472">Membrane</keyword>
<dbReference type="InterPro" id="IPR024370">
    <property type="entry name" value="PBP_domain"/>
</dbReference>
<gene>
    <name evidence="4" type="ordered locus">Sta7437_1449</name>
</gene>
<dbReference type="Gene3D" id="3.40.190.10">
    <property type="entry name" value="Periplasmic binding protein-like II"/>
    <property type="match status" value="2"/>
</dbReference>
<dbReference type="KEGG" id="scs:Sta7437_1449"/>
<organism evidence="4 5">
    <name type="scientific">Stanieria cyanosphaera (strain ATCC 29371 / PCC 7437)</name>
    <dbReference type="NCBI Taxonomy" id="111780"/>
    <lineage>
        <taxon>Bacteria</taxon>
        <taxon>Bacillati</taxon>
        <taxon>Cyanobacteriota</taxon>
        <taxon>Cyanophyceae</taxon>
        <taxon>Pleurocapsales</taxon>
        <taxon>Dermocarpellaceae</taxon>
        <taxon>Stanieria</taxon>
    </lineage>
</organism>
<evidence type="ECO:0000259" key="3">
    <source>
        <dbReference type="Pfam" id="PF12849"/>
    </source>
</evidence>
<sequence>MFQKNDNISVILALLLLAGILSTSFWWLTNKYSFNFKNSNSTINNNNIQKKPNINNQNTTPVSAPQTTFGSSINVPQGTTIKINGSTSMVQINQALKNRFEQQFAGIKVITNAQGTNQGIKLLQSRQIDLAAMSRFLTVEEQNQGLATVPIAQDEIAIVVGNNNSFRRSLTKNQVREIFQGKITNWSALGGANHPIKVINRPEISGTRQIFQEVVLEGENFGRSHNFITMERDATTPILRALASDGISYATYRQVVNQRTIRTVAIDGLTPEAINYPYQRTFSYAYLYPPSSQVRAFLEYVLSPQGQETIINTKN</sequence>
<proteinExistence type="predicted"/>
<keyword evidence="1" id="KW-0732">Signal</keyword>
<dbReference type="InterPro" id="IPR050811">
    <property type="entry name" value="Phosphate_ABC_transporter"/>
</dbReference>
<evidence type="ECO:0000313" key="5">
    <source>
        <dbReference type="Proteomes" id="UP000010473"/>
    </source>
</evidence>
<dbReference type="STRING" id="111780.Sta7437_1449"/>
<dbReference type="CDD" id="cd13653">
    <property type="entry name" value="PBP2_phosphate_like_1"/>
    <property type="match status" value="1"/>
</dbReference>